<dbReference type="InterPro" id="IPR011856">
    <property type="entry name" value="tRNA_endonuc-like_dom_sf"/>
</dbReference>
<dbReference type="GO" id="GO:0008821">
    <property type="term" value="F:crossover junction DNA endonuclease activity"/>
    <property type="evidence" value="ECO:0007669"/>
    <property type="project" value="UniProtKB-EC"/>
</dbReference>
<evidence type="ECO:0000256" key="12">
    <source>
        <dbReference type="ARBA" id="ARBA00029523"/>
    </source>
</evidence>
<dbReference type="CDD" id="cd22354">
    <property type="entry name" value="RecU-like"/>
    <property type="match status" value="1"/>
</dbReference>
<evidence type="ECO:0000256" key="1">
    <source>
        <dbReference type="ARBA" id="ARBA00004496"/>
    </source>
</evidence>
<dbReference type="GeneID" id="29672508"/>
<organism evidence="15 16">
    <name type="scientific">Ureaplasma parvum serovar 3 (strain ATCC 27815 / 27 / NCTC 11736)</name>
    <dbReference type="NCBI Taxonomy" id="505682"/>
    <lineage>
        <taxon>Bacteria</taxon>
        <taxon>Bacillati</taxon>
        <taxon>Mycoplasmatota</taxon>
        <taxon>Mycoplasmoidales</taxon>
        <taxon>Mycoplasmoidaceae</taxon>
        <taxon>Ureaplasma</taxon>
    </lineage>
</organism>
<evidence type="ECO:0000256" key="3">
    <source>
        <dbReference type="ARBA" id="ARBA00022722"/>
    </source>
</evidence>
<keyword evidence="5 13" id="KW-0255">Endonuclease</keyword>
<dbReference type="EC" id="3.1.21.10" evidence="13"/>
<dbReference type="AlphaFoldDB" id="A0A2C9DYQ6"/>
<dbReference type="HAMAP" id="MF_00130">
    <property type="entry name" value="RecU"/>
    <property type="match status" value="1"/>
</dbReference>
<reference evidence="15 16" key="1">
    <citation type="submission" date="2008-02" db="EMBL/GenBank/DDBJ databases">
        <title>Genome sequence of Ureaplasma parvum serovar 3.</title>
        <authorList>
            <person name="Methe B.A."/>
            <person name="Glass J."/>
            <person name="Waites K."/>
            <person name="Shrivastava S."/>
        </authorList>
    </citation>
    <scope>NUCLEOTIDE SEQUENCE [LARGE SCALE GENOMIC DNA]</scope>
    <source>
        <strain evidence="16">ATCC 27815 / 27 / NCTC 11736</strain>
    </source>
</reference>
<evidence type="ECO:0000256" key="8">
    <source>
        <dbReference type="ARBA" id="ARBA00022842"/>
    </source>
</evidence>
<dbReference type="GO" id="GO:0003676">
    <property type="term" value="F:nucleic acid binding"/>
    <property type="evidence" value="ECO:0007669"/>
    <property type="project" value="InterPro"/>
</dbReference>
<dbReference type="GO" id="GO:0007059">
    <property type="term" value="P:chromosome segregation"/>
    <property type="evidence" value="ECO:0007669"/>
    <property type="project" value="UniProtKB-UniRule"/>
</dbReference>
<keyword evidence="6 13" id="KW-0227">DNA damage</keyword>
<evidence type="ECO:0000256" key="14">
    <source>
        <dbReference type="SAM" id="Phobius"/>
    </source>
</evidence>
<comment type="function">
    <text evidence="13">Endonuclease that resolves Holliday junction intermediates in genetic recombination. Cleaves mobile four-strand junctions by introducing symmetrical nicks in paired strands. Promotes annealing of linear ssDNA with homologous dsDNA. Required for DNA repair, homologous recombination and chromosome segregation.</text>
</comment>
<keyword evidence="9 13" id="KW-0233">DNA recombination</keyword>
<dbReference type="SMR" id="A0A2C9DYQ6"/>
<evidence type="ECO:0000256" key="13">
    <source>
        <dbReference type="HAMAP-Rule" id="MF_00130"/>
    </source>
</evidence>
<keyword evidence="10 13" id="KW-0234">DNA repair</keyword>
<evidence type="ECO:0000256" key="5">
    <source>
        <dbReference type="ARBA" id="ARBA00022759"/>
    </source>
</evidence>
<feature type="binding site" evidence="13">
    <location>
        <position position="88"/>
    </location>
    <ligand>
        <name>Mg(2+)</name>
        <dbReference type="ChEBI" id="CHEBI:18420"/>
    </ligand>
</feature>
<dbReference type="HOGENOM" id="CLU_096340_2_0_14"/>
<comment type="similarity">
    <text evidence="11 13">Belongs to the RecU family.</text>
</comment>
<evidence type="ECO:0000256" key="10">
    <source>
        <dbReference type="ARBA" id="ARBA00023204"/>
    </source>
</evidence>
<sequence length="170" mass="20527">MNNKNNGMHLEVLINKSISLFNLQYQAFFKKRCVDIIIKNIDNSYVQGKIKQKSETDYYGFYKGDYFDFEAKQTNKNSFLIKQIQPHQLAHLYLIHKNSGFSFLIICFINYNLYFIITFQQLINYYQKTKRKSIPFQWFKDQCIELEIIFPGVINFKKMINDLKLKYYDD</sequence>
<keyword evidence="14" id="KW-0812">Transmembrane</keyword>
<dbReference type="GO" id="GO:0006281">
    <property type="term" value="P:DNA repair"/>
    <property type="evidence" value="ECO:0007669"/>
    <property type="project" value="UniProtKB-UniRule"/>
</dbReference>
<accession>A0A2C9DYQ6</accession>
<proteinExistence type="inferred from homology"/>
<dbReference type="SUPFAM" id="SSF52980">
    <property type="entry name" value="Restriction endonuclease-like"/>
    <property type="match status" value="1"/>
</dbReference>
<evidence type="ECO:0000256" key="6">
    <source>
        <dbReference type="ARBA" id="ARBA00022763"/>
    </source>
</evidence>
<name>A0A2C9DYQ6_UREP2</name>
<evidence type="ECO:0000256" key="2">
    <source>
        <dbReference type="ARBA" id="ARBA00022490"/>
    </source>
</evidence>
<dbReference type="GO" id="GO:0005737">
    <property type="term" value="C:cytoplasm"/>
    <property type="evidence" value="ECO:0007669"/>
    <property type="project" value="UniProtKB-SubCell"/>
</dbReference>
<evidence type="ECO:0000313" key="15">
    <source>
        <dbReference type="EMBL" id="ACA33043.1"/>
    </source>
</evidence>
<feature type="binding site" evidence="13">
    <location>
        <position position="70"/>
    </location>
    <ligand>
        <name>Mg(2+)</name>
        <dbReference type="ChEBI" id="CHEBI:18420"/>
    </ligand>
</feature>
<feature type="site" description="Transition state stabilizer" evidence="13">
    <location>
        <position position="72"/>
    </location>
</feature>
<evidence type="ECO:0000256" key="9">
    <source>
        <dbReference type="ARBA" id="ARBA00023172"/>
    </source>
</evidence>
<evidence type="ECO:0000256" key="4">
    <source>
        <dbReference type="ARBA" id="ARBA00022723"/>
    </source>
</evidence>
<feature type="transmembrane region" description="Helical" evidence="14">
    <location>
        <begin position="101"/>
        <end position="123"/>
    </location>
</feature>
<keyword evidence="7 13" id="KW-0378">Hydrolase</keyword>
<evidence type="ECO:0000256" key="11">
    <source>
        <dbReference type="ARBA" id="ARBA00023447"/>
    </source>
</evidence>
<comment type="caution">
    <text evidence="13">Lacks conserved residue(s) required for the propagation of feature annotation.</text>
</comment>
<dbReference type="InterPro" id="IPR011335">
    <property type="entry name" value="Restrct_endonuc-II-like"/>
</dbReference>
<keyword evidence="14" id="KW-0472">Membrane</keyword>
<feature type="binding site" evidence="13">
    <location>
        <position position="57"/>
    </location>
    <ligand>
        <name>Mg(2+)</name>
        <dbReference type="ChEBI" id="CHEBI:18420"/>
    </ligand>
</feature>
<keyword evidence="2 13" id="KW-0963">Cytoplasm</keyword>
<evidence type="ECO:0000256" key="7">
    <source>
        <dbReference type="ARBA" id="ARBA00022801"/>
    </source>
</evidence>
<comment type="catalytic activity">
    <reaction evidence="13">
        <text>Endonucleolytic cleavage at a junction such as a reciprocal single-stranded crossover between two homologous DNA duplexes (Holliday junction).</text>
        <dbReference type="EC" id="3.1.21.10"/>
    </reaction>
</comment>
<protein>
    <recommendedName>
        <fullName evidence="12 13">Holliday junction resolvase RecU</fullName>
        <ecNumber evidence="13">3.1.21.10</ecNumber>
    </recommendedName>
    <alternativeName>
        <fullName evidence="13">Recombination protein U homolog</fullName>
    </alternativeName>
</protein>
<dbReference type="KEGG" id="upa:UPA3_0304"/>
<comment type="cofactor">
    <cofactor evidence="13">
        <name>Mg(2+)</name>
        <dbReference type="ChEBI" id="CHEBI:18420"/>
    </cofactor>
    <text evidence="13">Binds 1 Mg(2+) ion per subunit.</text>
</comment>
<dbReference type="Pfam" id="PF03838">
    <property type="entry name" value="RecU"/>
    <property type="match status" value="1"/>
</dbReference>
<evidence type="ECO:0000313" key="16">
    <source>
        <dbReference type="Proteomes" id="UP000002162"/>
    </source>
</evidence>
<dbReference type="RefSeq" id="WP_010891726.1">
    <property type="nucleotide sequence ID" value="NC_010503.1"/>
</dbReference>
<dbReference type="Proteomes" id="UP000002162">
    <property type="component" value="Chromosome"/>
</dbReference>
<dbReference type="EMBL" id="CP000942">
    <property type="protein sequence ID" value="ACA33043.1"/>
    <property type="molecule type" value="Genomic_DNA"/>
</dbReference>
<keyword evidence="14" id="KW-1133">Transmembrane helix</keyword>
<keyword evidence="8 13" id="KW-0460">Magnesium</keyword>
<gene>
    <name evidence="13" type="primary">recU</name>
    <name evidence="15" type="ordered locus">UPA3_0304</name>
</gene>
<dbReference type="Gene3D" id="3.40.1350.10">
    <property type="match status" value="1"/>
</dbReference>
<keyword evidence="3 13" id="KW-0540">Nuclease</keyword>
<dbReference type="InterPro" id="IPR004612">
    <property type="entry name" value="Resolv_RecU"/>
</dbReference>
<dbReference type="GO" id="GO:0006310">
    <property type="term" value="P:DNA recombination"/>
    <property type="evidence" value="ECO:0007669"/>
    <property type="project" value="UniProtKB-UniRule"/>
</dbReference>
<comment type="subcellular location">
    <subcellularLocation>
        <location evidence="1 13">Cytoplasm</location>
    </subcellularLocation>
</comment>
<dbReference type="GO" id="GO:0000287">
    <property type="term" value="F:magnesium ion binding"/>
    <property type="evidence" value="ECO:0007669"/>
    <property type="project" value="UniProtKB-UniRule"/>
</dbReference>
<keyword evidence="4 13" id="KW-0479">Metal-binding</keyword>